<dbReference type="EMBL" id="JTDE01000935">
    <property type="protein sequence ID" value="KAF7260004.1"/>
    <property type="molecule type" value="Genomic_DNA"/>
</dbReference>
<keyword evidence="1" id="KW-0732">Signal</keyword>
<gene>
    <name evidence="2" type="ORF">EG68_02588</name>
</gene>
<sequence length="229" mass="26431">METVLIFISLLVLFDDALAQTGPAPERLSSTFKGILYNGTTRILDPHNLTANQSKQVQARLCRQMTYLVPWYAAHRNTSNCTIHITNRSWVYLTYTIPVTEDLIQKYDPSCSTYYILLANLVRRVDTLAGYHLDLITLENQNPVQLVSPSDSTSSTKIRVDGPVFKLAGRLRWEEFTHFEDLTKEVGENVRKQFVTFLKLHPNNGSYIHTEQKRIYRDPEYQTLTRMEA</sequence>
<keyword evidence="3" id="KW-1185">Reference proteome</keyword>
<protein>
    <submittedName>
        <fullName evidence="2">Uncharacterized protein</fullName>
    </submittedName>
</protein>
<dbReference type="AlphaFoldDB" id="A0A8S9YZL4"/>
<dbReference type="Proteomes" id="UP000822476">
    <property type="component" value="Unassembled WGS sequence"/>
</dbReference>
<accession>A0A8S9YZL4</accession>
<evidence type="ECO:0000256" key="1">
    <source>
        <dbReference type="SAM" id="SignalP"/>
    </source>
</evidence>
<feature type="signal peptide" evidence="1">
    <location>
        <begin position="1"/>
        <end position="19"/>
    </location>
</feature>
<reference evidence="2" key="1">
    <citation type="submission" date="2019-07" db="EMBL/GenBank/DDBJ databases">
        <title>Annotation for the trematode Paragonimus miyazaki's.</title>
        <authorList>
            <person name="Choi Y.-J."/>
        </authorList>
    </citation>
    <scope>NUCLEOTIDE SEQUENCE</scope>
    <source>
        <strain evidence="2">Japan</strain>
    </source>
</reference>
<evidence type="ECO:0000313" key="3">
    <source>
        <dbReference type="Proteomes" id="UP000822476"/>
    </source>
</evidence>
<name>A0A8S9YZL4_9TREM</name>
<evidence type="ECO:0000313" key="2">
    <source>
        <dbReference type="EMBL" id="KAF7260004.1"/>
    </source>
</evidence>
<organism evidence="2 3">
    <name type="scientific">Paragonimus skrjabini miyazakii</name>
    <dbReference type="NCBI Taxonomy" id="59628"/>
    <lineage>
        <taxon>Eukaryota</taxon>
        <taxon>Metazoa</taxon>
        <taxon>Spiralia</taxon>
        <taxon>Lophotrochozoa</taxon>
        <taxon>Platyhelminthes</taxon>
        <taxon>Trematoda</taxon>
        <taxon>Digenea</taxon>
        <taxon>Plagiorchiida</taxon>
        <taxon>Troglotremata</taxon>
        <taxon>Troglotrematidae</taxon>
        <taxon>Paragonimus</taxon>
    </lineage>
</organism>
<comment type="caution">
    <text evidence="2">The sequence shown here is derived from an EMBL/GenBank/DDBJ whole genome shotgun (WGS) entry which is preliminary data.</text>
</comment>
<feature type="chain" id="PRO_5035804029" evidence="1">
    <location>
        <begin position="20"/>
        <end position="229"/>
    </location>
</feature>
<proteinExistence type="predicted"/>